<dbReference type="PANTHER" id="PTHR22600:SF57">
    <property type="entry name" value="BETA-N-ACETYLHEXOSAMINIDASE"/>
    <property type="match status" value="1"/>
</dbReference>
<dbReference type="InterPro" id="IPR015883">
    <property type="entry name" value="Glyco_hydro_20_cat"/>
</dbReference>
<dbReference type="GO" id="GO:0016020">
    <property type="term" value="C:membrane"/>
    <property type="evidence" value="ECO:0007669"/>
    <property type="project" value="TreeGrafter"/>
</dbReference>
<dbReference type="PANTHER" id="PTHR22600">
    <property type="entry name" value="BETA-HEXOSAMINIDASE"/>
    <property type="match status" value="1"/>
</dbReference>
<dbReference type="InterPro" id="IPR059177">
    <property type="entry name" value="GH29D-like_dom"/>
</dbReference>
<evidence type="ECO:0000256" key="3">
    <source>
        <dbReference type="ARBA" id="ARBA00012663"/>
    </source>
</evidence>
<evidence type="ECO:0000259" key="7">
    <source>
        <dbReference type="Pfam" id="PF00728"/>
    </source>
</evidence>
<evidence type="ECO:0000256" key="5">
    <source>
        <dbReference type="ARBA" id="ARBA00023295"/>
    </source>
</evidence>
<dbReference type="GO" id="GO:0030203">
    <property type="term" value="P:glycosaminoglycan metabolic process"/>
    <property type="evidence" value="ECO:0007669"/>
    <property type="project" value="TreeGrafter"/>
</dbReference>
<comment type="catalytic activity">
    <reaction evidence="1">
        <text>Hydrolysis of terminal non-reducing N-acetyl-D-hexosamine residues in N-acetyl-beta-D-hexosaminides.</text>
        <dbReference type="EC" id="3.2.1.52"/>
    </reaction>
</comment>
<evidence type="ECO:0000256" key="4">
    <source>
        <dbReference type="ARBA" id="ARBA00022801"/>
    </source>
</evidence>
<dbReference type="Gene3D" id="3.30.379.10">
    <property type="entry name" value="Chitobiase/beta-hexosaminidase domain 2-like"/>
    <property type="match status" value="1"/>
</dbReference>
<evidence type="ECO:0000256" key="6">
    <source>
        <dbReference type="PIRSR" id="PIRSR625705-1"/>
    </source>
</evidence>
<dbReference type="OrthoDB" id="1006965at2"/>
<dbReference type="SUPFAM" id="SSF51445">
    <property type="entry name" value="(Trans)glycosidases"/>
    <property type="match status" value="1"/>
</dbReference>
<evidence type="ECO:0000259" key="8">
    <source>
        <dbReference type="Pfam" id="PF02838"/>
    </source>
</evidence>
<name>A0A1M5EYI0_9SPHI</name>
<dbReference type="InterPro" id="IPR017853">
    <property type="entry name" value="GH"/>
</dbReference>
<dbReference type="STRING" id="288992.SAMN04488522_103861"/>
<dbReference type="GO" id="GO:0004563">
    <property type="term" value="F:beta-N-acetylhexosaminidase activity"/>
    <property type="evidence" value="ECO:0007669"/>
    <property type="project" value="UniProtKB-EC"/>
</dbReference>
<dbReference type="CDD" id="cd06563">
    <property type="entry name" value="GH20_chitobiase-like"/>
    <property type="match status" value="1"/>
</dbReference>
<dbReference type="Proteomes" id="UP000184287">
    <property type="component" value="Unassembled WGS sequence"/>
</dbReference>
<keyword evidence="11" id="KW-1185">Reference proteome</keyword>
<dbReference type="Pfam" id="PF02838">
    <property type="entry name" value="Glyco_hydro_20b"/>
    <property type="match status" value="1"/>
</dbReference>
<dbReference type="InterPro" id="IPR025705">
    <property type="entry name" value="Beta_hexosaminidase_sua/sub"/>
</dbReference>
<dbReference type="Gene3D" id="2.60.120.260">
    <property type="entry name" value="Galactose-binding domain-like"/>
    <property type="match status" value="1"/>
</dbReference>
<dbReference type="SUPFAM" id="SSF49785">
    <property type="entry name" value="Galactose-binding domain-like"/>
    <property type="match status" value="1"/>
</dbReference>
<dbReference type="EC" id="3.2.1.52" evidence="3"/>
<feature type="active site" description="Proton donor" evidence="6">
    <location>
        <position position="351"/>
    </location>
</feature>
<dbReference type="PRINTS" id="PR00738">
    <property type="entry name" value="GLHYDRLASE20"/>
</dbReference>
<dbReference type="InterPro" id="IPR029018">
    <property type="entry name" value="Hex-like_dom2"/>
</dbReference>
<protein>
    <recommendedName>
        <fullName evidence="3">beta-N-acetylhexosaminidase</fullName>
        <ecNumber evidence="3">3.2.1.52</ecNumber>
    </recommendedName>
</protein>
<proteinExistence type="inferred from homology"/>
<dbReference type="Pfam" id="PF13290">
    <property type="entry name" value="CHB_HEX_C_1"/>
    <property type="match status" value="1"/>
</dbReference>
<dbReference type="InterPro" id="IPR015882">
    <property type="entry name" value="HEX_bac_N"/>
</dbReference>
<accession>A0A1M5EYI0</accession>
<comment type="similarity">
    <text evidence="2">Belongs to the glycosyl hydrolase 20 family.</text>
</comment>
<keyword evidence="4" id="KW-0378">Hydrolase</keyword>
<evidence type="ECO:0000313" key="10">
    <source>
        <dbReference type="EMBL" id="SHF84360.1"/>
    </source>
</evidence>
<evidence type="ECO:0000313" key="11">
    <source>
        <dbReference type="Proteomes" id="UP000184287"/>
    </source>
</evidence>
<dbReference type="AlphaFoldDB" id="A0A1M5EYI0"/>
<sequence length="780" mass="89226">MQFIAKNMQPKPNCMISRNLMNKTVRLLLLICFLFGGNIARAQKASFSVIPEPVYVKKGSPGVVSIDRVTTIRYPEELKATGELLNEAIRSYTRVLLDVNTKSKANEIVLKLDSVAVKEKEGYHLLIEEDQILITGQDQAGVFHGVQSLMQLWSPYSKESLSVEKGEIRDYPRFNYRGMHLDVGRHMYSVAFLKKFIDLLAAYKFNIFHWHLTEDQGWRIEIKKYPKLQSVSAWREGTIIGHKKEAPHTFDGIKYGGYYTQDEIREVVRYAASKYVNILPEIEMPGHALAALAAYPQLGCTGGPYQTAQFWGVFDDVFCAGNEEVYQFMEDVLDEVVSLFPYGYVHIGGDECPKLKWKKCPKCQQKIRENGLKDEHELQGYFMKRIEKYLITKNRKAVGWDEVLEGGVSKNTTIMNWRGEQSGIAAAKEKYEVIMMPENMLYFDYYQSLDKNEPIAAASYTPLSKVYSYEPIPDSLTPEQVGYIKGVQGGIWTEYMKNEKHLEYMVFPRALALSEIAWSEKGKKDYTWFLEKLRHHRYFMNQMKLNYYPYFDEITAEMKSQANGNLSLTLKTTLPEAQIRYTLDGSLPNAKSRQYQEPVLMSRSSVLKAGLFVGHQLSGRIFTQSFQHHTGLGKKITLAYAPAGKYNLEAGLLLNGIEGHHRFNDSQWLGFSGDNLDAVIDLGTLKPVSRIGINVLNYPWQRMWTPKKLSFMVSTDGKDFKQVYTGRNFHINGINKVRAKFPVEKVRYIKILGENIGRVPVGGYGEGEKAWLMADEIIIN</sequence>
<dbReference type="EMBL" id="FQUQ01000003">
    <property type="protein sequence ID" value="SHF84360.1"/>
    <property type="molecule type" value="Genomic_DNA"/>
</dbReference>
<evidence type="ECO:0000256" key="1">
    <source>
        <dbReference type="ARBA" id="ARBA00001231"/>
    </source>
</evidence>
<gene>
    <name evidence="10" type="ORF">SAMN04488522_103861</name>
</gene>
<dbReference type="GO" id="GO:0005975">
    <property type="term" value="P:carbohydrate metabolic process"/>
    <property type="evidence" value="ECO:0007669"/>
    <property type="project" value="InterPro"/>
</dbReference>
<feature type="domain" description="Beta-hexosaminidase bacterial type N-terminal" evidence="8">
    <location>
        <begin position="48"/>
        <end position="171"/>
    </location>
</feature>
<evidence type="ECO:0000256" key="2">
    <source>
        <dbReference type="ARBA" id="ARBA00006285"/>
    </source>
</evidence>
<reference evidence="11" key="1">
    <citation type="submission" date="2016-11" db="EMBL/GenBank/DDBJ databases">
        <authorList>
            <person name="Varghese N."/>
            <person name="Submissions S."/>
        </authorList>
    </citation>
    <scope>NUCLEOTIDE SEQUENCE [LARGE SCALE GENOMIC DNA]</scope>
    <source>
        <strain evidence="11">DSM 16990</strain>
    </source>
</reference>
<dbReference type="InterPro" id="IPR008979">
    <property type="entry name" value="Galactose-bd-like_sf"/>
</dbReference>
<dbReference type="Gene3D" id="3.20.20.80">
    <property type="entry name" value="Glycosidases"/>
    <property type="match status" value="1"/>
</dbReference>
<evidence type="ECO:0000259" key="9">
    <source>
        <dbReference type="Pfam" id="PF13290"/>
    </source>
</evidence>
<organism evidence="10 11">
    <name type="scientific">Pedobacter caeni</name>
    <dbReference type="NCBI Taxonomy" id="288992"/>
    <lineage>
        <taxon>Bacteria</taxon>
        <taxon>Pseudomonadati</taxon>
        <taxon>Bacteroidota</taxon>
        <taxon>Sphingobacteriia</taxon>
        <taxon>Sphingobacteriales</taxon>
        <taxon>Sphingobacteriaceae</taxon>
        <taxon>Pedobacter</taxon>
    </lineage>
</organism>
<dbReference type="Pfam" id="PF00728">
    <property type="entry name" value="Glyco_hydro_20"/>
    <property type="match status" value="1"/>
</dbReference>
<keyword evidence="5" id="KW-0326">Glycosidase</keyword>
<dbReference type="SUPFAM" id="SSF55545">
    <property type="entry name" value="beta-N-acetylhexosaminidase-like domain"/>
    <property type="match status" value="1"/>
</dbReference>
<feature type="domain" description="Glycoside hydrolase family 20 catalytic" evidence="7">
    <location>
        <begin position="174"/>
        <end position="520"/>
    </location>
</feature>
<feature type="domain" description="GH29D-like beta-sandwich" evidence="9">
    <location>
        <begin position="565"/>
        <end position="622"/>
    </location>
</feature>